<evidence type="ECO:0000313" key="3">
    <source>
        <dbReference type="Proteomes" id="UP000305921"/>
    </source>
</evidence>
<gene>
    <name evidence="2" type="ORF">FEF34_38575</name>
</gene>
<sequence length="63" mass="6960">MAGRRDSFLARFAFADPSRHGSSGGSSMGKPARNATEADRQGWEKSDRTNGFSRSARRGRRRS</sequence>
<keyword evidence="3" id="KW-1185">Reference proteome</keyword>
<feature type="region of interest" description="Disordered" evidence="1">
    <location>
        <begin position="13"/>
        <end position="63"/>
    </location>
</feature>
<dbReference type="Proteomes" id="UP000305921">
    <property type="component" value="Unassembled WGS sequence"/>
</dbReference>
<protein>
    <submittedName>
        <fullName evidence="2">Uncharacterized protein</fullName>
    </submittedName>
</protein>
<feature type="compositionally biased region" description="Basic and acidic residues" evidence="1">
    <location>
        <begin position="36"/>
        <end position="48"/>
    </location>
</feature>
<accession>A0A5R9DWR1</accession>
<dbReference type="AlphaFoldDB" id="A0A5R9DWR1"/>
<dbReference type="EMBL" id="VAWE01000002">
    <property type="protein sequence ID" value="TLQ39302.1"/>
    <property type="molecule type" value="Genomic_DNA"/>
</dbReference>
<comment type="caution">
    <text evidence="2">The sequence shown here is derived from an EMBL/GenBank/DDBJ whole genome shotgun (WGS) entry which is preliminary data.</text>
</comment>
<name>A0A5R9DWR1_9ACTN</name>
<organism evidence="2 3">
    <name type="scientific">Streptomyces marianii</name>
    <dbReference type="NCBI Taxonomy" id="1817406"/>
    <lineage>
        <taxon>Bacteria</taxon>
        <taxon>Bacillati</taxon>
        <taxon>Actinomycetota</taxon>
        <taxon>Actinomycetes</taxon>
        <taxon>Kitasatosporales</taxon>
        <taxon>Streptomycetaceae</taxon>
        <taxon>Streptomyces</taxon>
    </lineage>
</organism>
<evidence type="ECO:0000256" key="1">
    <source>
        <dbReference type="SAM" id="MobiDB-lite"/>
    </source>
</evidence>
<reference evidence="2 3" key="1">
    <citation type="submission" date="2019-05" db="EMBL/GenBank/DDBJ databases">
        <title>Streptomyces marianii sp. nov., a novel marine actinomycete from southern coast of India.</title>
        <authorList>
            <person name="Iniyan A.M."/>
            <person name="Wink J."/>
            <person name="Ramprasad E."/>
            <person name="Ramana C.V."/>
            <person name="Bunk B."/>
            <person name="Sproer C."/>
            <person name="Joseph F.-J.R.S."/>
            <person name="Vincent S.G.P."/>
        </authorList>
    </citation>
    <scope>NUCLEOTIDE SEQUENCE [LARGE SCALE GENOMIC DNA]</scope>
    <source>
        <strain evidence="2 3">ICN19</strain>
    </source>
</reference>
<dbReference type="RefSeq" id="WP_138058114.1">
    <property type="nucleotide sequence ID" value="NZ_VAWE01000002.1"/>
</dbReference>
<evidence type="ECO:0000313" key="2">
    <source>
        <dbReference type="EMBL" id="TLQ39302.1"/>
    </source>
</evidence>
<proteinExistence type="predicted"/>